<dbReference type="Gene3D" id="2.40.50.140">
    <property type="entry name" value="Nucleic acid-binding proteins"/>
    <property type="match status" value="1"/>
</dbReference>
<name>A0A9X5BIM0_9FIRM</name>
<organism evidence="7 8">
    <name type="scientific">Parablautia muri</name>
    <dbReference type="NCBI Taxonomy" id="2320879"/>
    <lineage>
        <taxon>Bacteria</taxon>
        <taxon>Bacillati</taxon>
        <taxon>Bacillota</taxon>
        <taxon>Clostridia</taxon>
        <taxon>Lachnospirales</taxon>
        <taxon>Lachnospiraceae</taxon>
        <taxon>Parablautia</taxon>
    </lineage>
</organism>
<gene>
    <name evidence="7" type="ORF">D5281_17690</name>
</gene>
<keyword evidence="3 5" id="KW-1133">Transmembrane helix</keyword>
<keyword evidence="2 5" id="KW-0812">Transmembrane</keyword>
<evidence type="ECO:0000259" key="6">
    <source>
        <dbReference type="Pfam" id="PF01957"/>
    </source>
</evidence>
<dbReference type="Proteomes" id="UP001154420">
    <property type="component" value="Unassembled WGS sequence"/>
</dbReference>
<evidence type="ECO:0000313" key="8">
    <source>
        <dbReference type="Proteomes" id="UP001154420"/>
    </source>
</evidence>
<dbReference type="Pfam" id="PF01957">
    <property type="entry name" value="NfeD"/>
    <property type="match status" value="1"/>
</dbReference>
<comment type="subcellular location">
    <subcellularLocation>
        <location evidence="1">Membrane</location>
        <topology evidence="1">Multi-pass membrane protein</topology>
    </subcellularLocation>
</comment>
<dbReference type="EMBL" id="QZDT01000036">
    <property type="protein sequence ID" value="NBJ94364.1"/>
    <property type="molecule type" value="Genomic_DNA"/>
</dbReference>
<sequence>MNLVTIWLIVFVVCIVIEIITMGLTTIWFAGGALLAAVGAALGVPFGLQIALLVVVSLVLLYFTRPIAVKYFNKDRIKTNVESLVGKQAIVISEIDNLQGIGQVTVGGREWSARTTVEGIKLPVGSVVVIRAISGVKLMVEEKSM</sequence>
<protein>
    <submittedName>
        <fullName evidence="7">NfeD family protein</fullName>
    </submittedName>
</protein>
<dbReference type="GO" id="GO:0005886">
    <property type="term" value="C:plasma membrane"/>
    <property type="evidence" value="ECO:0007669"/>
    <property type="project" value="TreeGrafter"/>
</dbReference>
<dbReference type="SUPFAM" id="SSF141322">
    <property type="entry name" value="NfeD domain-like"/>
    <property type="match status" value="1"/>
</dbReference>
<dbReference type="OrthoDB" id="5054at2"/>
<dbReference type="AlphaFoldDB" id="A0A9X5BIM0"/>
<evidence type="ECO:0000313" key="7">
    <source>
        <dbReference type="EMBL" id="NBJ94364.1"/>
    </source>
</evidence>
<evidence type="ECO:0000256" key="5">
    <source>
        <dbReference type="SAM" id="Phobius"/>
    </source>
</evidence>
<keyword evidence="8" id="KW-1185">Reference proteome</keyword>
<evidence type="ECO:0000256" key="3">
    <source>
        <dbReference type="ARBA" id="ARBA00022989"/>
    </source>
</evidence>
<comment type="caution">
    <text evidence="7">The sequence shown here is derived from an EMBL/GenBank/DDBJ whole genome shotgun (WGS) entry which is preliminary data.</text>
</comment>
<feature type="transmembrane region" description="Helical" evidence="5">
    <location>
        <begin position="36"/>
        <end position="63"/>
    </location>
</feature>
<evidence type="ECO:0000256" key="2">
    <source>
        <dbReference type="ARBA" id="ARBA00022692"/>
    </source>
</evidence>
<dbReference type="PANTHER" id="PTHR33507:SF3">
    <property type="entry name" value="INNER MEMBRANE PROTEIN YBBJ"/>
    <property type="match status" value="1"/>
</dbReference>
<keyword evidence="4 5" id="KW-0472">Membrane</keyword>
<feature type="domain" description="NfeD-like C-terminal" evidence="6">
    <location>
        <begin position="81"/>
        <end position="141"/>
    </location>
</feature>
<evidence type="ECO:0000256" key="1">
    <source>
        <dbReference type="ARBA" id="ARBA00004141"/>
    </source>
</evidence>
<dbReference type="InterPro" id="IPR012340">
    <property type="entry name" value="NA-bd_OB-fold"/>
</dbReference>
<accession>A0A9X5BIM0</accession>
<proteinExistence type="predicted"/>
<dbReference type="InterPro" id="IPR052165">
    <property type="entry name" value="Membrane_assoc_protease"/>
</dbReference>
<dbReference type="RefSeq" id="WP_160561399.1">
    <property type="nucleotide sequence ID" value="NZ_QZDT01000036.1"/>
</dbReference>
<dbReference type="PANTHER" id="PTHR33507">
    <property type="entry name" value="INNER MEMBRANE PROTEIN YBBJ"/>
    <property type="match status" value="1"/>
</dbReference>
<feature type="transmembrane region" description="Helical" evidence="5">
    <location>
        <begin position="7"/>
        <end position="30"/>
    </location>
</feature>
<reference evidence="7" key="1">
    <citation type="submission" date="2018-09" db="EMBL/GenBank/DDBJ databases">
        <title>Murine metabolic-syndrome-specific gut microbial biobank.</title>
        <authorList>
            <person name="Liu C."/>
        </authorList>
    </citation>
    <scope>NUCLEOTIDE SEQUENCE</scope>
    <source>
        <strain evidence="7">D42-62</strain>
    </source>
</reference>
<dbReference type="InterPro" id="IPR002810">
    <property type="entry name" value="NfeD-like_C"/>
</dbReference>
<evidence type="ECO:0000256" key="4">
    <source>
        <dbReference type="ARBA" id="ARBA00023136"/>
    </source>
</evidence>